<evidence type="ECO:0000313" key="3">
    <source>
        <dbReference type="EMBL" id="GAH98078.1"/>
    </source>
</evidence>
<name>X1LVC9_9ZZZZ</name>
<dbReference type="InterPro" id="IPR051910">
    <property type="entry name" value="ComF/GntX_DNA_util-trans"/>
</dbReference>
<evidence type="ECO:0000256" key="1">
    <source>
        <dbReference type="ARBA" id="ARBA00008007"/>
    </source>
</evidence>
<dbReference type="EMBL" id="BARV01000413">
    <property type="protein sequence ID" value="GAH98078.1"/>
    <property type="molecule type" value="Genomic_DNA"/>
</dbReference>
<comment type="caution">
    <text evidence="3">The sequence shown here is derived from an EMBL/GenBank/DDBJ whole genome shotgun (WGS) entry which is preliminary data.</text>
</comment>
<evidence type="ECO:0000259" key="2">
    <source>
        <dbReference type="Pfam" id="PF00156"/>
    </source>
</evidence>
<comment type="similarity">
    <text evidence="1">Belongs to the ComF/GntX family.</text>
</comment>
<dbReference type="InterPro" id="IPR029057">
    <property type="entry name" value="PRTase-like"/>
</dbReference>
<accession>X1LVC9</accession>
<feature type="domain" description="Phosphoribosyltransferase" evidence="2">
    <location>
        <begin position="26"/>
        <end position="74"/>
    </location>
</feature>
<gene>
    <name evidence="3" type="ORF">S06H3_01606</name>
</gene>
<dbReference type="PANTHER" id="PTHR47505">
    <property type="entry name" value="DNA UTILIZATION PROTEIN YHGH"/>
    <property type="match status" value="1"/>
</dbReference>
<proteinExistence type="inferred from homology"/>
<dbReference type="Pfam" id="PF00156">
    <property type="entry name" value="Pribosyltran"/>
    <property type="match status" value="1"/>
</dbReference>
<organism evidence="3">
    <name type="scientific">marine sediment metagenome</name>
    <dbReference type="NCBI Taxonomy" id="412755"/>
    <lineage>
        <taxon>unclassified sequences</taxon>
        <taxon>metagenomes</taxon>
        <taxon>ecological metagenomes</taxon>
    </lineage>
</organism>
<sequence>MPVIENCLIRIKEAQPQVKAHNIEERRKNVIDAFMCHNEKISGKQIILIDDVCTSGATLESCAVALKSKGATSVWGLTLAREI</sequence>
<dbReference type="InterPro" id="IPR000836">
    <property type="entry name" value="PRTase_dom"/>
</dbReference>
<dbReference type="SUPFAM" id="SSF53271">
    <property type="entry name" value="PRTase-like"/>
    <property type="match status" value="1"/>
</dbReference>
<dbReference type="PANTHER" id="PTHR47505:SF1">
    <property type="entry name" value="DNA UTILIZATION PROTEIN YHGH"/>
    <property type="match status" value="1"/>
</dbReference>
<dbReference type="AlphaFoldDB" id="X1LVC9"/>
<dbReference type="CDD" id="cd06223">
    <property type="entry name" value="PRTases_typeI"/>
    <property type="match status" value="1"/>
</dbReference>
<reference evidence="3" key="1">
    <citation type="journal article" date="2014" name="Front. Microbiol.">
        <title>High frequency of phylogenetically diverse reductive dehalogenase-homologous genes in deep subseafloor sedimentary metagenomes.</title>
        <authorList>
            <person name="Kawai M."/>
            <person name="Futagami T."/>
            <person name="Toyoda A."/>
            <person name="Takaki Y."/>
            <person name="Nishi S."/>
            <person name="Hori S."/>
            <person name="Arai W."/>
            <person name="Tsubouchi T."/>
            <person name="Morono Y."/>
            <person name="Uchiyama I."/>
            <person name="Ito T."/>
            <person name="Fujiyama A."/>
            <person name="Inagaki F."/>
            <person name="Takami H."/>
        </authorList>
    </citation>
    <scope>NUCLEOTIDE SEQUENCE</scope>
    <source>
        <strain evidence="3">Expedition CK06-06</strain>
    </source>
</reference>
<protein>
    <recommendedName>
        <fullName evidence="2">Phosphoribosyltransferase domain-containing protein</fullName>
    </recommendedName>
</protein>
<dbReference type="Gene3D" id="3.40.50.2020">
    <property type="match status" value="1"/>
</dbReference>